<reference evidence="1 2" key="1">
    <citation type="journal article" date="2018" name="Nat. Biotechnol.">
        <title>A standardized bacterial taxonomy based on genome phylogeny substantially revises the tree of life.</title>
        <authorList>
            <person name="Parks D.H."/>
            <person name="Chuvochina M."/>
            <person name="Waite D.W."/>
            <person name="Rinke C."/>
            <person name="Skarshewski A."/>
            <person name="Chaumeil P.A."/>
            <person name="Hugenholtz P."/>
        </authorList>
    </citation>
    <scope>NUCLEOTIDE SEQUENCE [LARGE SCALE GENOMIC DNA]</scope>
    <source>
        <strain evidence="1">UBA9375</strain>
    </source>
</reference>
<dbReference type="EMBL" id="DQAY01000094">
    <property type="protein sequence ID" value="HCO24461.1"/>
    <property type="molecule type" value="Genomic_DNA"/>
</dbReference>
<protein>
    <submittedName>
        <fullName evidence="1">Uncharacterized protein</fullName>
    </submittedName>
</protein>
<sequence>VSVDYGYHLGQRKLKVNGRLLDYPTLQVQPMHIKWLQQDLQQRSPGTFGVTTSEHDLVEYCPGFHQIAEQHDVRLQLVGDDHIVTHKTSPVPYRTGGALAGCWWNPKANQLCPDLSPQGYLIYHVSGEQMDCFYKGLGQRIAIVSHRYGAPLTGQEKIQAHLVQPRSGESLEFSVNGEDWQPMQEIGKPFYRTLYSATVDTRGLPEGVMTFQVRSTATDEVRKGTLVVMNGESPSPATKGAELTFTVGSKITNAKTQRTPRGTVSVVWNGEVVGQIQPQTPQTYSFPIPGSNLKAANLLEFQFSEEDDGMSLNSPLLTVQGNRVYDPRDAAIKEIRTGHWGQGAADWGGFLVGTSAQLEESPFQRKQNEFCFVLTETK</sequence>
<dbReference type="InterPro" id="IPR029052">
    <property type="entry name" value="Metallo-depent_PP-like"/>
</dbReference>
<evidence type="ECO:0000313" key="2">
    <source>
        <dbReference type="Proteomes" id="UP000263642"/>
    </source>
</evidence>
<evidence type="ECO:0000313" key="1">
    <source>
        <dbReference type="EMBL" id="HCO24461.1"/>
    </source>
</evidence>
<comment type="caution">
    <text evidence="1">The sequence shown here is derived from an EMBL/GenBank/DDBJ whole genome shotgun (WGS) entry which is preliminary data.</text>
</comment>
<organism evidence="1 2">
    <name type="scientific">Gimesia maris</name>
    <dbReference type="NCBI Taxonomy" id="122"/>
    <lineage>
        <taxon>Bacteria</taxon>
        <taxon>Pseudomonadati</taxon>
        <taxon>Planctomycetota</taxon>
        <taxon>Planctomycetia</taxon>
        <taxon>Planctomycetales</taxon>
        <taxon>Planctomycetaceae</taxon>
        <taxon>Gimesia</taxon>
    </lineage>
</organism>
<name>A0A3D3R6I0_9PLAN</name>
<accession>A0A3D3R6I0</accession>
<dbReference type="AlphaFoldDB" id="A0A3D3R6I0"/>
<dbReference type="SUPFAM" id="SSF56300">
    <property type="entry name" value="Metallo-dependent phosphatases"/>
    <property type="match status" value="1"/>
</dbReference>
<proteinExistence type="predicted"/>
<dbReference type="Proteomes" id="UP000263642">
    <property type="component" value="Unassembled WGS sequence"/>
</dbReference>
<gene>
    <name evidence="1" type="ORF">DIT97_16030</name>
</gene>
<feature type="non-terminal residue" evidence="1">
    <location>
        <position position="1"/>
    </location>
</feature>